<dbReference type="InterPro" id="IPR010930">
    <property type="entry name" value="Flg_bb/hook_C_dom"/>
</dbReference>
<keyword evidence="5" id="KW-0975">Bacterial flagellum</keyword>
<dbReference type="InterPro" id="IPR020013">
    <property type="entry name" value="Flagellar_FlgE/F/G"/>
</dbReference>
<dbReference type="SUPFAM" id="SSF117143">
    <property type="entry name" value="Flagellar hook protein flgE"/>
    <property type="match status" value="1"/>
</dbReference>
<feature type="domain" description="Flagellar hook protein FlgE/F/G-like D1" evidence="8">
    <location>
        <begin position="96"/>
        <end position="159"/>
    </location>
</feature>
<dbReference type="InterPro" id="IPR053967">
    <property type="entry name" value="LlgE_F_G-like_D1"/>
</dbReference>
<dbReference type="PANTHER" id="PTHR30435:SF19">
    <property type="entry name" value="FLAGELLAR BASAL-BODY ROD PROTEIN FLGG"/>
    <property type="match status" value="1"/>
</dbReference>
<dbReference type="PROSITE" id="PS00588">
    <property type="entry name" value="FLAGELLA_BB_ROD"/>
    <property type="match status" value="1"/>
</dbReference>
<dbReference type="PANTHER" id="PTHR30435">
    <property type="entry name" value="FLAGELLAR PROTEIN"/>
    <property type="match status" value="1"/>
</dbReference>
<comment type="subunit">
    <text evidence="3">The basal body constitutes a major portion of the flagellar organelle and consists of four rings (L,P,S, and M) mounted on a central rod. The rod consists of about 26 subunits of FlgG in the distal portion, and FlgB, FlgC and FlgF are thought to build up the proximal portion of the rod with about 6 subunits each.</text>
</comment>
<evidence type="ECO:0000256" key="2">
    <source>
        <dbReference type="ARBA" id="ARBA00017948"/>
    </source>
</evidence>
<dbReference type="NCBIfam" id="TIGR02488">
    <property type="entry name" value="flgG_G_neg"/>
    <property type="match status" value="1"/>
</dbReference>
<proteinExistence type="inferred from homology"/>
<feature type="domain" description="Flagellar basal-body/hook protein C-terminal" evidence="7">
    <location>
        <begin position="215"/>
        <end position="260"/>
    </location>
</feature>
<dbReference type="EMBL" id="DVJQ01000060">
    <property type="protein sequence ID" value="HIS74784.1"/>
    <property type="molecule type" value="Genomic_DNA"/>
</dbReference>
<reference evidence="9" key="1">
    <citation type="submission" date="2020-10" db="EMBL/GenBank/DDBJ databases">
        <authorList>
            <person name="Gilroy R."/>
        </authorList>
    </citation>
    <scope>NUCLEOTIDE SEQUENCE</scope>
    <source>
        <strain evidence="9">CHK152-2871</strain>
    </source>
</reference>
<sequence>MLRSLHTAATGMIAQQTNLDVIANNMANVNTYGYKKVRAEFQDLIYQVEKASGAQMGQGTYQPVGVEIGLGVKTAATSRIFTTGIMQSTGRNLDVAIEGDGFFQITLDDGTIAYTRDGSFKMDANGSLTTTDGYQLMPPIQIPQNTKEITITPQGMVSVKVGAQPEQTQVGQLQIVKFQNNSGLAAVGHNLYLETPASGVPVPGIAGQDGYGTIQQYFVEGSNVQTVEEMIALIKAERAFESNSKIITSASNILQVTNNLQ</sequence>
<evidence type="ECO:0000259" key="7">
    <source>
        <dbReference type="Pfam" id="PF06429"/>
    </source>
</evidence>
<evidence type="ECO:0000259" key="6">
    <source>
        <dbReference type="Pfam" id="PF00460"/>
    </source>
</evidence>
<dbReference type="Pfam" id="PF06429">
    <property type="entry name" value="Flg_bbr_C"/>
    <property type="match status" value="1"/>
</dbReference>
<reference evidence="9" key="2">
    <citation type="journal article" date="2021" name="PeerJ">
        <title>Extensive microbial diversity within the chicken gut microbiome revealed by metagenomics and culture.</title>
        <authorList>
            <person name="Gilroy R."/>
            <person name="Ravi A."/>
            <person name="Getino M."/>
            <person name="Pursley I."/>
            <person name="Horton D.L."/>
            <person name="Alikhan N.F."/>
            <person name="Baker D."/>
            <person name="Gharbi K."/>
            <person name="Hall N."/>
            <person name="Watson M."/>
            <person name="Adriaenssens E.M."/>
            <person name="Foster-Nyarko E."/>
            <person name="Jarju S."/>
            <person name="Secka A."/>
            <person name="Antonio M."/>
            <person name="Oren A."/>
            <person name="Chaudhuri R.R."/>
            <person name="La Ragione R."/>
            <person name="Hildebrand F."/>
            <person name="Pallen M.J."/>
        </authorList>
    </citation>
    <scope>NUCLEOTIDE SEQUENCE</scope>
    <source>
        <strain evidence="9">CHK152-2871</strain>
    </source>
</reference>
<dbReference type="InterPro" id="IPR012834">
    <property type="entry name" value="FlgG_G_neg"/>
</dbReference>
<dbReference type="Pfam" id="PF00460">
    <property type="entry name" value="Flg_bb_rod"/>
    <property type="match status" value="1"/>
</dbReference>
<dbReference type="Proteomes" id="UP000886865">
    <property type="component" value="Unassembled WGS sequence"/>
</dbReference>
<comment type="caution">
    <text evidence="9">The sequence shown here is derived from an EMBL/GenBank/DDBJ whole genome shotgun (WGS) entry which is preliminary data.</text>
</comment>
<dbReference type="GO" id="GO:0009426">
    <property type="term" value="C:bacterial-type flagellum basal body, distal rod"/>
    <property type="evidence" value="ECO:0007669"/>
    <property type="project" value="UniProtKB-UniRule"/>
</dbReference>
<evidence type="ECO:0000313" key="9">
    <source>
        <dbReference type="EMBL" id="HIS74784.1"/>
    </source>
</evidence>
<dbReference type="InterPro" id="IPR019776">
    <property type="entry name" value="Flagellar_basal_body_rod_CS"/>
</dbReference>
<keyword evidence="9" id="KW-0969">Cilium</keyword>
<accession>A0A9D1JXS7</accession>
<evidence type="ECO:0000259" key="8">
    <source>
        <dbReference type="Pfam" id="PF22692"/>
    </source>
</evidence>
<dbReference type="NCBIfam" id="TIGR03506">
    <property type="entry name" value="FlgEFG_subfam"/>
    <property type="match status" value="2"/>
</dbReference>
<keyword evidence="9" id="KW-0282">Flagellum</keyword>
<evidence type="ECO:0000313" key="10">
    <source>
        <dbReference type="Proteomes" id="UP000886865"/>
    </source>
</evidence>
<organism evidence="9 10">
    <name type="scientific">Candidatus Galligastranaerophilus intestinavium</name>
    <dbReference type="NCBI Taxonomy" id="2840836"/>
    <lineage>
        <taxon>Bacteria</taxon>
        <taxon>Candidatus Galligastranaerophilus</taxon>
    </lineage>
</organism>
<comment type="subcellular location">
    <subcellularLocation>
        <location evidence="5">Bacterial flagellum basal body</location>
    </subcellularLocation>
</comment>
<evidence type="ECO:0000256" key="1">
    <source>
        <dbReference type="ARBA" id="ARBA00009677"/>
    </source>
</evidence>
<evidence type="ECO:0000256" key="5">
    <source>
        <dbReference type="RuleBase" id="RU362116"/>
    </source>
</evidence>
<feature type="domain" description="Flagellar basal body rod protein N-terminal" evidence="6">
    <location>
        <begin position="5"/>
        <end position="35"/>
    </location>
</feature>
<evidence type="ECO:0000256" key="3">
    <source>
        <dbReference type="ARBA" id="ARBA00025933"/>
    </source>
</evidence>
<dbReference type="InterPro" id="IPR001444">
    <property type="entry name" value="Flag_bb_rod_N"/>
</dbReference>
<protein>
    <recommendedName>
        <fullName evidence="2 4">Flagellar basal-body rod protein FlgG</fullName>
    </recommendedName>
</protein>
<evidence type="ECO:0000256" key="4">
    <source>
        <dbReference type="NCBIfam" id="TIGR02488"/>
    </source>
</evidence>
<dbReference type="InterPro" id="IPR037925">
    <property type="entry name" value="FlgE/F/G-like"/>
</dbReference>
<comment type="similarity">
    <text evidence="1 5">Belongs to the flagella basal body rod proteins family.</text>
</comment>
<gene>
    <name evidence="9" type="primary">flgG</name>
    <name evidence="9" type="ORF">IAA86_07170</name>
</gene>
<dbReference type="AlphaFoldDB" id="A0A9D1JXS7"/>
<keyword evidence="9" id="KW-0966">Cell projection</keyword>
<dbReference type="GO" id="GO:0071978">
    <property type="term" value="P:bacterial-type flagellum-dependent swarming motility"/>
    <property type="evidence" value="ECO:0007669"/>
    <property type="project" value="TreeGrafter"/>
</dbReference>
<name>A0A9D1JXS7_9BACT</name>
<dbReference type="Pfam" id="PF22692">
    <property type="entry name" value="LlgE_F_G_D1"/>
    <property type="match status" value="1"/>
</dbReference>